<reference evidence="3" key="1">
    <citation type="journal article" date="2010" name="PLoS Negl. Trop. Dis.">
        <title>The genome sequence of Trypanosoma brucei gambiense, causative agent of chronic human african trypanosomiasis.</title>
        <authorList>
            <person name="Jackson A.P."/>
            <person name="Sanders M."/>
            <person name="Berry A."/>
            <person name="McQuillan J."/>
            <person name="Aslett M.A."/>
            <person name="Quail M.A."/>
            <person name="Chukualim B."/>
            <person name="Capewell P."/>
            <person name="MacLeod A."/>
            <person name="Melville S.E."/>
            <person name="Gibson W."/>
            <person name="Barry J.D."/>
            <person name="Berriman M."/>
            <person name="Hertz-Fowler C."/>
        </authorList>
    </citation>
    <scope>NUCLEOTIDE SEQUENCE [LARGE SCALE GENOMIC DNA]</scope>
    <source>
        <strain evidence="3">MHOM/CI/86/DAL972</strain>
    </source>
</reference>
<evidence type="ECO:0000313" key="3">
    <source>
        <dbReference type="Proteomes" id="UP000002316"/>
    </source>
</evidence>
<organism evidence="2 3">
    <name type="scientific">Trypanosoma brucei gambiense (strain MHOM/CI/86/DAL972)</name>
    <dbReference type="NCBI Taxonomy" id="679716"/>
    <lineage>
        <taxon>Eukaryota</taxon>
        <taxon>Discoba</taxon>
        <taxon>Euglenozoa</taxon>
        <taxon>Kinetoplastea</taxon>
        <taxon>Metakinetoplastina</taxon>
        <taxon>Trypanosomatida</taxon>
        <taxon>Trypanosomatidae</taxon>
        <taxon>Trypanosoma</taxon>
    </lineage>
</organism>
<dbReference type="EMBL" id="FN554974">
    <property type="protein sequence ID" value="CBH17796.1"/>
    <property type="molecule type" value="Genomic_DNA"/>
</dbReference>
<feature type="transmembrane region" description="Helical" evidence="1">
    <location>
        <begin position="51"/>
        <end position="70"/>
    </location>
</feature>
<feature type="transmembrane region" description="Helical" evidence="1">
    <location>
        <begin position="79"/>
        <end position="98"/>
    </location>
</feature>
<dbReference type="GeneID" id="23867957"/>
<protein>
    <submittedName>
        <fullName evidence="2">Uncharacterized protein</fullName>
    </submittedName>
</protein>
<dbReference type="RefSeq" id="XP_011780060.1">
    <property type="nucleotide sequence ID" value="XM_011781758.1"/>
</dbReference>
<proteinExistence type="predicted"/>
<evidence type="ECO:0000313" key="2">
    <source>
        <dbReference type="EMBL" id="CBH17796.1"/>
    </source>
</evidence>
<gene>
    <name evidence="2" type="ORF">TbgDal_XI9150</name>
</gene>
<dbReference type="AlphaFoldDB" id="D0A7Z5"/>
<dbReference type="Proteomes" id="UP000002316">
    <property type="component" value="Chromosome 11"/>
</dbReference>
<keyword evidence="1" id="KW-1133">Transmembrane helix</keyword>
<dbReference type="KEGG" id="tbg:TbgDal_XI9150"/>
<name>D0A7Z5_TRYB9</name>
<evidence type="ECO:0000256" key="1">
    <source>
        <dbReference type="SAM" id="Phobius"/>
    </source>
</evidence>
<feature type="transmembrane region" description="Helical" evidence="1">
    <location>
        <begin position="12"/>
        <end position="31"/>
    </location>
</feature>
<keyword evidence="1" id="KW-0472">Membrane</keyword>
<keyword evidence="1" id="KW-0812">Transmembrane</keyword>
<sequence length="102" mass="12043">MEKQVVSRARVISYFLLLFIYLFLEDGYLGFVTLVELMVGHYPTELCCRSLWSILFFFLLRHTGVPIFFCENEKTVTDFYGVIGSMFQFGLIWFMAFVDVCY</sequence>
<accession>D0A7Z5</accession>